<proteinExistence type="predicted"/>
<evidence type="ECO:0000313" key="3">
    <source>
        <dbReference type="Proteomes" id="UP001201549"/>
    </source>
</evidence>
<evidence type="ECO:0008006" key="4">
    <source>
        <dbReference type="Google" id="ProtNLM"/>
    </source>
</evidence>
<accession>A0ABT2FHQ7</accession>
<sequence>MTKYYVVALLILFAGNAYADKVLQNGVIKDMTCAAIEYGEQGVVEHNFDKEYFGRDFHFSIFVDNNKLLKMTTGLYSGVFSLANPSRFKDNGRAIFSQNYNDGAEVVTIVFDFNSSVVTYTNTNGNFYNRLCTSTFLPET</sequence>
<name>A0ABT2FHQ7_9GAMM</name>
<feature type="chain" id="PRO_5047529708" description="VirK protein" evidence="1">
    <location>
        <begin position="20"/>
        <end position="140"/>
    </location>
</feature>
<keyword evidence="1" id="KW-0732">Signal</keyword>
<evidence type="ECO:0000313" key="2">
    <source>
        <dbReference type="EMBL" id="MCS4555869.1"/>
    </source>
</evidence>
<keyword evidence="3" id="KW-1185">Reference proteome</keyword>
<dbReference type="RefSeq" id="WP_238895281.1">
    <property type="nucleotide sequence ID" value="NZ_JAKOGG010000003.1"/>
</dbReference>
<dbReference type="EMBL" id="JAKOGG010000003">
    <property type="protein sequence ID" value="MCS4555869.1"/>
    <property type="molecule type" value="Genomic_DNA"/>
</dbReference>
<feature type="signal peptide" evidence="1">
    <location>
        <begin position="1"/>
        <end position="19"/>
    </location>
</feature>
<evidence type="ECO:0000256" key="1">
    <source>
        <dbReference type="SAM" id="SignalP"/>
    </source>
</evidence>
<protein>
    <recommendedName>
        <fullName evidence="4">VirK protein</fullName>
    </recommendedName>
</protein>
<dbReference type="Proteomes" id="UP001201549">
    <property type="component" value="Unassembled WGS sequence"/>
</dbReference>
<reference evidence="3" key="1">
    <citation type="submission" date="2023-07" db="EMBL/GenBank/DDBJ databases">
        <title>Shewanella mangrovi sp. nov., an acetaldehyde- degrading bacterium isolated from mangrove sediment.</title>
        <authorList>
            <person name="Liu Y."/>
        </authorList>
    </citation>
    <scope>NUCLEOTIDE SEQUENCE [LARGE SCALE GENOMIC DNA]</scope>
    <source>
        <strain evidence="3">C32</strain>
    </source>
</reference>
<gene>
    <name evidence="2" type="ORF">L9G74_05405</name>
</gene>
<organism evidence="2 3">
    <name type="scientific">Shewanella electrica</name>
    <dbReference type="NCBI Taxonomy" id="515560"/>
    <lineage>
        <taxon>Bacteria</taxon>
        <taxon>Pseudomonadati</taxon>
        <taxon>Pseudomonadota</taxon>
        <taxon>Gammaproteobacteria</taxon>
        <taxon>Alteromonadales</taxon>
        <taxon>Shewanellaceae</taxon>
        <taxon>Shewanella</taxon>
    </lineage>
</organism>
<comment type="caution">
    <text evidence="2">The sequence shown here is derived from an EMBL/GenBank/DDBJ whole genome shotgun (WGS) entry which is preliminary data.</text>
</comment>